<evidence type="ECO:0000313" key="3">
    <source>
        <dbReference type="Proteomes" id="UP000696413"/>
    </source>
</evidence>
<keyword evidence="1" id="KW-0732">Signal</keyword>
<dbReference type="PROSITE" id="PS51257">
    <property type="entry name" value="PROKAR_LIPOPROTEIN"/>
    <property type="match status" value="1"/>
</dbReference>
<accession>A0ABS6HZ98</accession>
<name>A0ABS6HZ98_MYCGD</name>
<proteinExistence type="predicted"/>
<protein>
    <submittedName>
        <fullName evidence="2">DUF4832 domain-containing protein</fullName>
    </submittedName>
</protein>
<evidence type="ECO:0000313" key="2">
    <source>
        <dbReference type="EMBL" id="MBU8826673.1"/>
    </source>
</evidence>
<gene>
    <name evidence="2" type="ORF">KL859_27855</name>
</gene>
<keyword evidence="3" id="KW-1185">Reference proteome</keyword>
<feature type="signal peptide" evidence="1">
    <location>
        <begin position="1"/>
        <end position="33"/>
    </location>
</feature>
<dbReference type="InterPro" id="IPR017853">
    <property type="entry name" value="GH"/>
</dbReference>
<dbReference type="EMBL" id="JAHBOM010000028">
    <property type="protein sequence ID" value="MBU8826673.1"/>
    <property type="molecule type" value="Genomic_DNA"/>
</dbReference>
<organism evidence="2 3">
    <name type="scientific">Mycolicibacterium goodii</name>
    <name type="common">Mycobacterium goodii</name>
    <dbReference type="NCBI Taxonomy" id="134601"/>
    <lineage>
        <taxon>Bacteria</taxon>
        <taxon>Bacillati</taxon>
        <taxon>Actinomycetota</taxon>
        <taxon>Actinomycetes</taxon>
        <taxon>Mycobacteriales</taxon>
        <taxon>Mycobacteriaceae</taxon>
        <taxon>Mycolicibacterium</taxon>
    </lineage>
</organism>
<dbReference type="Proteomes" id="UP000696413">
    <property type="component" value="Unassembled WGS sequence"/>
</dbReference>
<sequence>MSGRTRRTWLRNGRRHAVLLVCALVLSSCGPFADASWTKAQLITFSEPDLVNPLRGQYENLATELFPQSNPAQPEPAWPGTTDLGVRLEWRTLQPRDPRTLPRNAPDDVRFDFGVLDRALESAHRNGQRLGLRITSFNSCCEMKYPDDVDVSVPDWLRTIGGATQTFRHSGVSYVIPDWNNKAYLSYFGDLLAALGRRYDRDERLAWVEMSGYGDFSENHVAFMRDTLEIPGPAPADSEKTLGYYSQYRDQYITKDSVTRLVDANLRAFRNTMLVTAAGNPEITRQLFRDSPLLRGRRKPVGIRADGLGAFSPIPTWAEHQDSWYVQNRDPIVNVVANRYRTAPIITEWIPNPPDPVDPMTYYRRGLRDVVNHHVSMTSSTGFPGQLGEDPMPSDQYEVWSKANKFSGYRYAATGAQPSFDVSTPEHATVTVVWHNLGSAPAYERWQPVYDIVAWDGRTVRTLVSGIDLRSLVADQRFEKDSDVPRAATTDDVLTIEPGLPVGTYQIRTRVLWREHKPNATATVDFPPMQLAQSGRDAAGSYPITTFTVR</sequence>
<dbReference type="RefSeq" id="WP_214395939.1">
    <property type="nucleotide sequence ID" value="NZ_JAHBOL010000009.1"/>
</dbReference>
<reference evidence="2 3" key="1">
    <citation type="submission" date="2021-05" db="EMBL/GenBank/DDBJ databases">
        <title>Draft Genome Sequences of Clinical Respiratory Isolates of Mycobacterium goodii Recovered in Ireland.</title>
        <authorList>
            <person name="Flanagan P.R."/>
            <person name="Mok S."/>
            <person name="Roycroft E."/>
            <person name="Rogers T.R."/>
            <person name="Fitzgibbon M."/>
        </authorList>
    </citation>
    <scope>NUCLEOTIDE SEQUENCE [LARGE SCALE GENOMIC DNA]</scope>
    <source>
        <strain evidence="2 3">14IE55</strain>
    </source>
</reference>
<feature type="chain" id="PRO_5047094715" evidence="1">
    <location>
        <begin position="34"/>
        <end position="550"/>
    </location>
</feature>
<evidence type="ECO:0000256" key="1">
    <source>
        <dbReference type="SAM" id="SignalP"/>
    </source>
</evidence>
<comment type="caution">
    <text evidence="2">The sequence shown here is derived from an EMBL/GenBank/DDBJ whole genome shotgun (WGS) entry which is preliminary data.</text>
</comment>
<dbReference type="Gene3D" id="3.20.20.80">
    <property type="entry name" value="Glycosidases"/>
    <property type="match status" value="1"/>
</dbReference>
<dbReference type="SUPFAM" id="SSF51445">
    <property type="entry name" value="(Trans)glycosidases"/>
    <property type="match status" value="1"/>
</dbReference>